<dbReference type="Gene3D" id="6.20.210.20">
    <property type="entry name" value="THAP domain"/>
    <property type="match status" value="1"/>
</dbReference>
<keyword evidence="4 5" id="KW-0238">DNA-binding</keyword>
<gene>
    <name evidence="8" type="primary">jg9828</name>
    <name evidence="8" type="ORF">PAEG_LOCUS6316</name>
</gene>
<evidence type="ECO:0000256" key="3">
    <source>
        <dbReference type="ARBA" id="ARBA00022833"/>
    </source>
</evidence>
<dbReference type="GO" id="GO:0008270">
    <property type="term" value="F:zinc ion binding"/>
    <property type="evidence" value="ECO:0007669"/>
    <property type="project" value="UniProtKB-KW"/>
</dbReference>
<keyword evidence="1" id="KW-0479">Metal-binding</keyword>
<sequence length="190" mass="21788">MDEDIKRSVLVIEEKKRKTVKYCAAFNCLNTSRDPTLSFFILPVEAERRRKWLKAIDREDLLTKENLKPKSYVVCSAHFEKSAIKIVTKLSSDAIPTIFPHKKDQESKPNIEIDTNVATQTEPKSRKLPQRATPSDDQRQKARKRKISESKTSETKISPLENEIEKNQSELNQTNSIALTIKLEKDMSGS</sequence>
<evidence type="ECO:0000313" key="9">
    <source>
        <dbReference type="Proteomes" id="UP000838756"/>
    </source>
</evidence>
<reference evidence="8" key="1">
    <citation type="submission" date="2022-03" db="EMBL/GenBank/DDBJ databases">
        <authorList>
            <person name="Lindestad O."/>
        </authorList>
    </citation>
    <scope>NUCLEOTIDE SEQUENCE</scope>
</reference>
<dbReference type="Proteomes" id="UP000838756">
    <property type="component" value="Unassembled WGS sequence"/>
</dbReference>
<dbReference type="PANTHER" id="PTHR46600">
    <property type="entry name" value="THAP DOMAIN-CONTAINING"/>
    <property type="match status" value="1"/>
</dbReference>
<organism evidence="8 9">
    <name type="scientific">Pararge aegeria aegeria</name>
    <dbReference type="NCBI Taxonomy" id="348720"/>
    <lineage>
        <taxon>Eukaryota</taxon>
        <taxon>Metazoa</taxon>
        <taxon>Ecdysozoa</taxon>
        <taxon>Arthropoda</taxon>
        <taxon>Hexapoda</taxon>
        <taxon>Insecta</taxon>
        <taxon>Pterygota</taxon>
        <taxon>Neoptera</taxon>
        <taxon>Endopterygota</taxon>
        <taxon>Lepidoptera</taxon>
        <taxon>Glossata</taxon>
        <taxon>Ditrysia</taxon>
        <taxon>Papilionoidea</taxon>
        <taxon>Nymphalidae</taxon>
        <taxon>Satyrinae</taxon>
        <taxon>Satyrini</taxon>
        <taxon>Parargina</taxon>
        <taxon>Pararge</taxon>
    </lineage>
</organism>
<dbReference type="InterPro" id="IPR038441">
    <property type="entry name" value="THAP_Znf_sf"/>
</dbReference>
<evidence type="ECO:0000256" key="5">
    <source>
        <dbReference type="PROSITE-ProRule" id="PRU00309"/>
    </source>
</evidence>
<evidence type="ECO:0000256" key="6">
    <source>
        <dbReference type="SAM" id="MobiDB-lite"/>
    </source>
</evidence>
<dbReference type="SMART" id="SM00692">
    <property type="entry name" value="DM3"/>
    <property type="match status" value="1"/>
</dbReference>
<dbReference type="SMART" id="SM00980">
    <property type="entry name" value="THAP"/>
    <property type="match status" value="1"/>
</dbReference>
<name>A0A8S4QSL8_9NEOP</name>
<evidence type="ECO:0000256" key="1">
    <source>
        <dbReference type="ARBA" id="ARBA00022723"/>
    </source>
</evidence>
<evidence type="ECO:0000256" key="2">
    <source>
        <dbReference type="ARBA" id="ARBA00022771"/>
    </source>
</evidence>
<dbReference type="InterPro" id="IPR026516">
    <property type="entry name" value="THAP1/10"/>
</dbReference>
<dbReference type="InterPro" id="IPR006612">
    <property type="entry name" value="THAP_Znf"/>
</dbReference>
<proteinExistence type="predicted"/>
<dbReference type="AlphaFoldDB" id="A0A8S4QSL8"/>
<accession>A0A8S4QSL8</accession>
<dbReference type="OrthoDB" id="7331812at2759"/>
<feature type="compositionally biased region" description="Basic and acidic residues" evidence="6">
    <location>
        <begin position="101"/>
        <end position="111"/>
    </location>
</feature>
<evidence type="ECO:0000259" key="7">
    <source>
        <dbReference type="PROSITE" id="PS50950"/>
    </source>
</evidence>
<feature type="domain" description="THAP-type" evidence="7">
    <location>
        <begin position="19"/>
        <end position="99"/>
    </location>
</feature>
<keyword evidence="3" id="KW-0862">Zinc</keyword>
<dbReference type="PANTHER" id="PTHR46600:SF11">
    <property type="entry name" value="THAP DOMAIN-CONTAINING PROTEIN 10"/>
    <property type="match status" value="1"/>
</dbReference>
<dbReference type="PROSITE" id="PS50950">
    <property type="entry name" value="ZF_THAP"/>
    <property type="match status" value="1"/>
</dbReference>
<keyword evidence="9" id="KW-1185">Reference proteome</keyword>
<dbReference type="EMBL" id="CAKXAJ010019695">
    <property type="protein sequence ID" value="CAH2218482.1"/>
    <property type="molecule type" value="Genomic_DNA"/>
</dbReference>
<evidence type="ECO:0000313" key="8">
    <source>
        <dbReference type="EMBL" id="CAH2218482.1"/>
    </source>
</evidence>
<comment type="caution">
    <text evidence="8">The sequence shown here is derived from an EMBL/GenBank/DDBJ whole genome shotgun (WGS) entry which is preliminary data.</text>
</comment>
<evidence type="ECO:0000256" key="4">
    <source>
        <dbReference type="ARBA" id="ARBA00023125"/>
    </source>
</evidence>
<feature type="region of interest" description="Disordered" evidence="6">
    <location>
        <begin position="100"/>
        <end position="176"/>
    </location>
</feature>
<dbReference type="Pfam" id="PF05485">
    <property type="entry name" value="THAP"/>
    <property type="match status" value="1"/>
</dbReference>
<dbReference type="SUPFAM" id="SSF57716">
    <property type="entry name" value="Glucocorticoid receptor-like (DNA-binding domain)"/>
    <property type="match status" value="1"/>
</dbReference>
<protein>
    <submittedName>
        <fullName evidence="8">Jg9828 protein</fullName>
    </submittedName>
</protein>
<keyword evidence="2 5" id="KW-0863">Zinc-finger</keyword>
<dbReference type="GO" id="GO:0043565">
    <property type="term" value="F:sequence-specific DNA binding"/>
    <property type="evidence" value="ECO:0007669"/>
    <property type="project" value="InterPro"/>
</dbReference>